<dbReference type="InterPro" id="IPR010693">
    <property type="entry name" value="Divergent_4Fe-4S_mono-cluster"/>
</dbReference>
<dbReference type="AlphaFoldDB" id="A0A538TI39"/>
<organism evidence="2 3">
    <name type="scientific">Eiseniibacteriota bacterium</name>
    <dbReference type="NCBI Taxonomy" id="2212470"/>
    <lineage>
        <taxon>Bacteria</taxon>
        <taxon>Candidatus Eiseniibacteriota</taxon>
    </lineage>
</organism>
<gene>
    <name evidence="2" type="ORF">E6K79_10275</name>
</gene>
<feature type="domain" description="Divergent 4Fe-4S mono-cluster" evidence="1">
    <location>
        <begin position="8"/>
        <end position="68"/>
    </location>
</feature>
<comment type="caution">
    <text evidence="2">The sequence shown here is derived from an EMBL/GenBank/DDBJ whole genome shotgun (WGS) entry which is preliminary data.</text>
</comment>
<name>A0A538TI39_UNCEI</name>
<proteinExistence type="predicted"/>
<reference evidence="2 3" key="1">
    <citation type="journal article" date="2019" name="Nat. Microbiol.">
        <title>Mediterranean grassland soil C-N compound turnover is dependent on rainfall and depth, and is mediated by genomically divergent microorganisms.</title>
        <authorList>
            <person name="Diamond S."/>
            <person name="Andeer P.F."/>
            <person name="Li Z."/>
            <person name="Crits-Christoph A."/>
            <person name="Burstein D."/>
            <person name="Anantharaman K."/>
            <person name="Lane K.R."/>
            <person name="Thomas B.C."/>
            <person name="Pan C."/>
            <person name="Northen T.R."/>
            <person name="Banfield J.F."/>
        </authorList>
    </citation>
    <scope>NUCLEOTIDE SEQUENCE [LARGE SCALE GENOMIC DNA]</scope>
    <source>
        <strain evidence="2">WS_9</strain>
    </source>
</reference>
<protein>
    <submittedName>
        <fullName evidence="2">(4Fe-4S)-binding protein</fullName>
    </submittedName>
</protein>
<evidence type="ECO:0000259" key="1">
    <source>
        <dbReference type="Pfam" id="PF06902"/>
    </source>
</evidence>
<dbReference type="EMBL" id="VBOZ01000032">
    <property type="protein sequence ID" value="TMQ63280.1"/>
    <property type="molecule type" value="Genomic_DNA"/>
</dbReference>
<sequence>MKTPIQEYKTDEIIVRFDPRICIHSGVCVMGLRAVFDVEKRPWVNVEGASAEAIAEQIKRCPSGALSFELRKK</sequence>
<evidence type="ECO:0000313" key="3">
    <source>
        <dbReference type="Proteomes" id="UP000317691"/>
    </source>
</evidence>
<dbReference type="Pfam" id="PF06902">
    <property type="entry name" value="Fer4_19"/>
    <property type="match status" value="1"/>
</dbReference>
<evidence type="ECO:0000313" key="2">
    <source>
        <dbReference type="EMBL" id="TMQ63280.1"/>
    </source>
</evidence>
<dbReference type="Proteomes" id="UP000317691">
    <property type="component" value="Unassembled WGS sequence"/>
</dbReference>
<accession>A0A538TI39</accession>